<dbReference type="STRING" id="83765.SAMN05660284_02629"/>
<keyword evidence="2" id="KW-0812">Transmembrane</keyword>
<protein>
    <submittedName>
        <fullName evidence="3">Tetratricopeptide repeat-containing protein</fullName>
    </submittedName>
</protein>
<dbReference type="PANTHER" id="PTHR44395">
    <property type="match status" value="1"/>
</dbReference>
<dbReference type="GO" id="GO:0000030">
    <property type="term" value="F:mannosyltransferase activity"/>
    <property type="evidence" value="ECO:0007669"/>
    <property type="project" value="TreeGrafter"/>
</dbReference>
<dbReference type="SMART" id="SM00028">
    <property type="entry name" value="TPR"/>
    <property type="match status" value="3"/>
</dbReference>
<proteinExistence type="predicted"/>
<feature type="compositionally biased region" description="Basic and acidic residues" evidence="1">
    <location>
        <begin position="127"/>
        <end position="138"/>
    </location>
</feature>
<dbReference type="Proteomes" id="UP000242869">
    <property type="component" value="Unassembled WGS sequence"/>
</dbReference>
<dbReference type="OrthoDB" id="5612599at2"/>
<keyword evidence="2" id="KW-1133">Transmembrane helix</keyword>
<dbReference type="Pfam" id="PF14559">
    <property type="entry name" value="TPR_19"/>
    <property type="match status" value="1"/>
</dbReference>
<keyword evidence="4" id="KW-1185">Reference proteome</keyword>
<dbReference type="SUPFAM" id="SSF48452">
    <property type="entry name" value="TPR-like"/>
    <property type="match status" value="1"/>
</dbReference>
<dbReference type="PANTHER" id="PTHR44395:SF1">
    <property type="entry name" value="PROTEIN O-MANNOSYL-TRANSFERASE TMTC3"/>
    <property type="match status" value="1"/>
</dbReference>
<dbReference type="Gene3D" id="1.25.40.10">
    <property type="entry name" value="Tetratricopeptide repeat domain"/>
    <property type="match status" value="2"/>
</dbReference>
<reference evidence="4" key="1">
    <citation type="submission" date="2016-10" db="EMBL/GenBank/DDBJ databases">
        <authorList>
            <person name="Varghese N."/>
            <person name="Submissions S."/>
        </authorList>
    </citation>
    <scope>NUCLEOTIDE SEQUENCE [LARGE SCALE GENOMIC DNA]</scope>
    <source>
        <strain evidence="4">DSM 6150</strain>
    </source>
</reference>
<dbReference type="Pfam" id="PF13432">
    <property type="entry name" value="TPR_16"/>
    <property type="match status" value="1"/>
</dbReference>
<dbReference type="InterPro" id="IPR019734">
    <property type="entry name" value="TPR_rpt"/>
</dbReference>
<dbReference type="InterPro" id="IPR011990">
    <property type="entry name" value="TPR-like_helical_dom_sf"/>
</dbReference>
<evidence type="ECO:0000313" key="3">
    <source>
        <dbReference type="EMBL" id="SFN97073.1"/>
    </source>
</evidence>
<name>A0A1I5DCZ6_9NEIS</name>
<feature type="region of interest" description="Disordered" evidence="1">
    <location>
        <begin position="92"/>
        <end position="141"/>
    </location>
</feature>
<evidence type="ECO:0000313" key="4">
    <source>
        <dbReference type="Proteomes" id="UP000242869"/>
    </source>
</evidence>
<keyword evidence="2" id="KW-0472">Membrane</keyword>
<dbReference type="GO" id="GO:0035269">
    <property type="term" value="P:protein O-linked glycosylation via mannose"/>
    <property type="evidence" value="ECO:0007669"/>
    <property type="project" value="TreeGrafter"/>
</dbReference>
<feature type="transmembrane region" description="Helical" evidence="2">
    <location>
        <begin position="67"/>
        <end position="87"/>
    </location>
</feature>
<dbReference type="EMBL" id="FOVE01000024">
    <property type="protein sequence ID" value="SFN97073.1"/>
    <property type="molecule type" value="Genomic_DNA"/>
</dbReference>
<feature type="compositionally biased region" description="Basic and acidic residues" evidence="1">
    <location>
        <begin position="11"/>
        <end position="24"/>
    </location>
</feature>
<feature type="region of interest" description="Disordered" evidence="1">
    <location>
        <begin position="1"/>
        <end position="61"/>
    </location>
</feature>
<evidence type="ECO:0000256" key="1">
    <source>
        <dbReference type="SAM" id="MobiDB-lite"/>
    </source>
</evidence>
<organism evidence="3 4">
    <name type="scientific">Formivibrio citricus</name>
    <dbReference type="NCBI Taxonomy" id="83765"/>
    <lineage>
        <taxon>Bacteria</taxon>
        <taxon>Pseudomonadati</taxon>
        <taxon>Pseudomonadota</taxon>
        <taxon>Betaproteobacteria</taxon>
        <taxon>Neisseriales</taxon>
        <taxon>Chitinibacteraceae</taxon>
        <taxon>Formivibrio</taxon>
    </lineage>
</organism>
<dbReference type="AlphaFoldDB" id="A0A1I5DCZ6"/>
<accession>A0A1I5DCZ6</accession>
<gene>
    <name evidence="3" type="ORF">SAMN05660284_02629</name>
</gene>
<evidence type="ECO:0000256" key="2">
    <source>
        <dbReference type="SAM" id="Phobius"/>
    </source>
</evidence>
<sequence length="309" mass="33831">MSLNFSPQRHGGTEKSGHGDERELPASGLALQVEPGIPRTYIDPSQSAPASPPPPPPVSKRAATKNLLPWLVLGACLALGGTVGWIWRQSQHPVPQPEPVPMKASASRGAPAVAVPMQTAAPLPQRSRRDDPKPRTETRTVASQPVIVRRHRDTAVPPQLEEAWQAFQRDDFATAERLYRNVLGADRNNRDALLGLAAIAIRQDRKPEAAGHYQHLLTLNPRDEAAQSGLLMLEPEQFNEATEAQEQYFRAYSRDPGNADLAFNLAVSLEQIRQSSLAAEYYRKALALGGNFDRATAEKRLAEITGETP</sequence>